<evidence type="ECO:0000259" key="11">
    <source>
        <dbReference type="Pfam" id="PF02911"/>
    </source>
</evidence>
<evidence type="ECO:0000313" key="13">
    <source>
        <dbReference type="Proteomes" id="UP001501323"/>
    </source>
</evidence>
<feature type="region of interest" description="Disordered" evidence="9">
    <location>
        <begin position="1"/>
        <end position="21"/>
    </location>
</feature>
<dbReference type="HAMAP" id="MF_00182">
    <property type="entry name" value="Formyl_trans"/>
    <property type="match status" value="1"/>
</dbReference>
<organism evidence="12 13">
    <name type="scientific">Luteimonas vadosa</name>
    <dbReference type="NCBI Taxonomy" id="1165507"/>
    <lineage>
        <taxon>Bacteria</taxon>
        <taxon>Pseudomonadati</taxon>
        <taxon>Pseudomonadota</taxon>
        <taxon>Gammaproteobacteria</taxon>
        <taxon>Lysobacterales</taxon>
        <taxon>Lysobacteraceae</taxon>
        <taxon>Luteimonas</taxon>
    </lineage>
</organism>
<dbReference type="Gene3D" id="3.10.25.10">
    <property type="entry name" value="Formyl transferase, C-terminal domain"/>
    <property type="match status" value="1"/>
</dbReference>
<evidence type="ECO:0000256" key="5">
    <source>
        <dbReference type="ARBA" id="ARBA00022679"/>
    </source>
</evidence>
<reference evidence="13" key="1">
    <citation type="journal article" date="2019" name="Int. J. Syst. Evol. Microbiol.">
        <title>The Global Catalogue of Microorganisms (GCM) 10K type strain sequencing project: providing services to taxonomists for standard genome sequencing and annotation.</title>
        <authorList>
            <consortium name="The Broad Institute Genomics Platform"/>
            <consortium name="The Broad Institute Genome Sequencing Center for Infectious Disease"/>
            <person name="Wu L."/>
            <person name="Ma J."/>
        </authorList>
    </citation>
    <scope>NUCLEOTIDE SEQUENCE [LARGE SCALE GENOMIC DNA]</scope>
    <source>
        <strain evidence="13">JCM 18392</strain>
    </source>
</reference>
<comment type="caution">
    <text evidence="12">The sequence shown here is derived from an EMBL/GenBank/DDBJ whole genome shotgun (WGS) entry which is preliminary data.</text>
</comment>
<name>A0ABP9DSL2_9GAMM</name>
<keyword evidence="13" id="KW-1185">Reference proteome</keyword>
<dbReference type="PANTHER" id="PTHR11138">
    <property type="entry name" value="METHIONYL-TRNA FORMYLTRANSFERASE"/>
    <property type="match status" value="1"/>
</dbReference>
<evidence type="ECO:0000256" key="8">
    <source>
        <dbReference type="HAMAP-Rule" id="MF_00182"/>
    </source>
</evidence>
<feature type="binding site" evidence="8">
    <location>
        <begin position="136"/>
        <end position="139"/>
    </location>
    <ligand>
        <name>(6S)-5,6,7,8-tetrahydrofolate</name>
        <dbReference type="ChEBI" id="CHEBI:57453"/>
    </ligand>
</feature>
<protein>
    <recommendedName>
        <fullName evidence="4 8">Methionyl-tRNA formyltransferase</fullName>
        <ecNumber evidence="3 8">2.1.2.9</ecNumber>
    </recommendedName>
</protein>
<comment type="function">
    <text evidence="1 8">Attaches a formyl group to the free amino group of methionyl-tRNA(fMet). The formyl group appears to play a dual role in the initiator identity of N-formylmethionyl-tRNA by promoting its recognition by IF2 and preventing the misappropriation of this tRNA by the elongation apparatus.</text>
</comment>
<evidence type="ECO:0000256" key="6">
    <source>
        <dbReference type="ARBA" id="ARBA00022917"/>
    </source>
</evidence>
<dbReference type="CDD" id="cd08646">
    <property type="entry name" value="FMT_core_Met-tRNA-FMT_N"/>
    <property type="match status" value="1"/>
</dbReference>
<dbReference type="PANTHER" id="PTHR11138:SF5">
    <property type="entry name" value="METHIONYL-TRNA FORMYLTRANSFERASE, MITOCHONDRIAL"/>
    <property type="match status" value="1"/>
</dbReference>
<evidence type="ECO:0000256" key="4">
    <source>
        <dbReference type="ARBA" id="ARBA00016014"/>
    </source>
</evidence>
<evidence type="ECO:0000256" key="1">
    <source>
        <dbReference type="ARBA" id="ARBA00002606"/>
    </source>
</evidence>
<dbReference type="InterPro" id="IPR005793">
    <property type="entry name" value="Formyl_trans_C"/>
</dbReference>
<feature type="domain" description="Formyl transferase N-terminal" evidence="10">
    <location>
        <begin position="44"/>
        <end position="204"/>
    </location>
</feature>
<dbReference type="InterPro" id="IPR044135">
    <property type="entry name" value="Met-tRNA-FMT_C"/>
</dbReference>
<evidence type="ECO:0000259" key="10">
    <source>
        <dbReference type="Pfam" id="PF00551"/>
    </source>
</evidence>
<accession>A0ABP9DSL2</accession>
<dbReference type="InterPro" id="IPR037022">
    <property type="entry name" value="Formyl_trans_C_sf"/>
</dbReference>
<dbReference type="InterPro" id="IPR041711">
    <property type="entry name" value="Met-tRNA-FMT_N"/>
</dbReference>
<dbReference type="Gene3D" id="3.40.50.170">
    <property type="entry name" value="Formyl transferase, N-terminal domain"/>
    <property type="match status" value="1"/>
</dbReference>
<dbReference type="InterPro" id="IPR036477">
    <property type="entry name" value="Formyl_transf_N_sf"/>
</dbReference>
<keyword evidence="6 8" id="KW-0648">Protein biosynthesis</keyword>
<dbReference type="InterPro" id="IPR001555">
    <property type="entry name" value="GART_AS"/>
</dbReference>
<dbReference type="Pfam" id="PF00551">
    <property type="entry name" value="Formyl_trans_N"/>
    <property type="match status" value="1"/>
</dbReference>
<dbReference type="InterPro" id="IPR011034">
    <property type="entry name" value="Formyl_transferase-like_C_sf"/>
</dbReference>
<gene>
    <name evidence="8 12" type="primary">fmt</name>
    <name evidence="12" type="ORF">GCM10023332_03790</name>
</gene>
<evidence type="ECO:0000313" key="12">
    <source>
        <dbReference type="EMBL" id="GAA4855411.1"/>
    </source>
</evidence>
<feature type="domain" description="Formyl transferase C-terminal" evidence="11">
    <location>
        <begin position="231"/>
        <end position="328"/>
    </location>
</feature>
<evidence type="ECO:0000256" key="9">
    <source>
        <dbReference type="SAM" id="MobiDB-lite"/>
    </source>
</evidence>
<dbReference type="Proteomes" id="UP001501323">
    <property type="component" value="Unassembled WGS sequence"/>
</dbReference>
<dbReference type="SUPFAM" id="SSF53328">
    <property type="entry name" value="Formyltransferase"/>
    <property type="match status" value="1"/>
</dbReference>
<dbReference type="NCBIfam" id="TIGR00460">
    <property type="entry name" value="fmt"/>
    <property type="match status" value="1"/>
</dbReference>
<dbReference type="Pfam" id="PF02911">
    <property type="entry name" value="Formyl_trans_C"/>
    <property type="match status" value="1"/>
</dbReference>
<dbReference type="InterPro" id="IPR002376">
    <property type="entry name" value="Formyl_transf_N"/>
</dbReference>
<evidence type="ECO:0000256" key="2">
    <source>
        <dbReference type="ARBA" id="ARBA00010699"/>
    </source>
</evidence>
<sequence>MRSARPAGRATRHASVREPPGRAVDGAGVRIVFAGTPGFAVPSLRAAANRAEIVAVYTQPDRRAGRGRSLQPSPVKLEALQRGFEVVQPETLKSQASQDALRALEPDLMVVVAYGLILPQAVLDIPAYGCWNVHASLLPRWRGAAPIQRAIEAGDTQTGVCLMQMEKGLDTGPVLLSQSLEIGASETSGELHDRLAALGAQVLADGLGLLRATMLPVARPQPDSGATHARKLDKSEAPLDWARPAAALANKVRAFNPWPMAEAEIAGERVRVHAAVALPLAHRAAPGTVLHGGRDGIDVACGEGALRIRTLQRAGGKAITAADYLNARRDLAVPAPPAGAG</sequence>
<evidence type="ECO:0000256" key="7">
    <source>
        <dbReference type="ARBA" id="ARBA00048558"/>
    </source>
</evidence>
<dbReference type="SUPFAM" id="SSF50486">
    <property type="entry name" value="FMT C-terminal domain-like"/>
    <property type="match status" value="1"/>
</dbReference>
<dbReference type="EC" id="2.1.2.9" evidence="3 8"/>
<keyword evidence="5 8" id="KW-0808">Transferase</keyword>
<dbReference type="InterPro" id="IPR005794">
    <property type="entry name" value="Fmt"/>
</dbReference>
<evidence type="ECO:0000256" key="3">
    <source>
        <dbReference type="ARBA" id="ARBA00012261"/>
    </source>
</evidence>
<comment type="catalytic activity">
    <reaction evidence="7 8">
        <text>L-methionyl-tRNA(fMet) + (6R)-10-formyltetrahydrofolate = N-formyl-L-methionyl-tRNA(fMet) + (6S)-5,6,7,8-tetrahydrofolate + H(+)</text>
        <dbReference type="Rhea" id="RHEA:24380"/>
        <dbReference type="Rhea" id="RHEA-COMP:9952"/>
        <dbReference type="Rhea" id="RHEA-COMP:9953"/>
        <dbReference type="ChEBI" id="CHEBI:15378"/>
        <dbReference type="ChEBI" id="CHEBI:57453"/>
        <dbReference type="ChEBI" id="CHEBI:78530"/>
        <dbReference type="ChEBI" id="CHEBI:78844"/>
        <dbReference type="ChEBI" id="CHEBI:195366"/>
        <dbReference type="EC" id="2.1.2.9"/>
    </reaction>
</comment>
<dbReference type="EMBL" id="BAABJY010000001">
    <property type="protein sequence ID" value="GAA4855411.1"/>
    <property type="molecule type" value="Genomic_DNA"/>
</dbReference>
<dbReference type="CDD" id="cd08704">
    <property type="entry name" value="Met_tRNA_FMT_C"/>
    <property type="match status" value="1"/>
</dbReference>
<comment type="similarity">
    <text evidence="2 8">Belongs to the Fmt family.</text>
</comment>
<proteinExistence type="inferred from homology"/>
<dbReference type="PROSITE" id="PS00373">
    <property type="entry name" value="GART"/>
    <property type="match status" value="1"/>
</dbReference>